<dbReference type="AlphaFoldDB" id="A0A7X6ICV2"/>
<dbReference type="InterPro" id="IPR031107">
    <property type="entry name" value="Small_HSP"/>
</dbReference>
<sequence length="136" mass="14793">MTSLSVKPLVDLAELTDPLFQEGQADLVSTWSPAVDVYEDEDHLNIVADLPGVDPKSIAIKVKGDLLWFGGERKLSYGGNTKFFSAERAGGPFLRTVLLPAYVNTKEVKAHCENGVLSITLPKKAEAKPRQIVIEG</sequence>
<evidence type="ECO:0000256" key="2">
    <source>
        <dbReference type="RuleBase" id="RU003616"/>
    </source>
</evidence>
<reference evidence="4 5" key="1">
    <citation type="journal article" date="2020" name="Nature">
        <title>Bacterial chemolithoautotrophy via manganese oxidation.</title>
        <authorList>
            <person name="Yu H."/>
            <person name="Leadbetter J.R."/>
        </authorList>
    </citation>
    <scope>NUCLEOTIDE SEQUENCE [LARGE SCALE GENOMIC DNA]</scope>
    <source>
        <strain evidence="4 5">Mn-1</strain>
    </source>
</reference>
<accession>A0A7X6ICV2</accession>
<dbReference type="Gene3D" id="2.60.40.790">
    <property type="match status" value="1"/>
</dbReference>
<dbReference type="InterPro" id="IPR008978">
    <property type="entry name" value="HSP20-like_chaperone"/>
</dbReference>
<dbReference type="EMBL" id="VTOW01000004">
    <property type="protein sequence ID" value="NKE72936.1"/>
    <property type="molecule type" value="Genomic_DNA"/>
</dbReference>
<evidence type="ECO:0000256" key="1">
    <source>
        <dbReference type="PROSITE-ProRule" id="PRU00285"/>
    </source>
</evidence>
<dbReference type="CDD" id="cd06464">
    <property type="entry name" value="ACD_sHsps-like"/>
    <property type="match status" value="1"/>
</dbReference>
<name>A0A7X6ICV2_9BACT</name>
<feature type="domain" description="SHSP" evidence="3">
    <location>
        <begin position="26"/>
        <end position="136"/>
    </location>
</feature>
<protein>
    <submittedName>
        <fullName evidence="4">Hsp20/alpha crystallin family protein</fullName>
    </submittedName>
</protein>
<evidence type="ECO:0000259" key="3">
    <source>
        <dbReference type="PROSITE" id="PS01031"/>
    </source>
</evidence>
<dbReference type="RefSeq" id="WP_168062866.1">
    <property type="nucleotide sequence ID" value="NZ_VTOW01000004.1"/>
</dbReference>
<dbReference type="InterPro" id="IPR002068">
    <property type="entry name" value="A-crystallin/Hsp20_dom"/>
</dbReference>
<proteinExistence type="inferred from homology"/>
<dbReference type="PROSITE" id="PS01031">
    <property type="entry name" value="SHSP"/>
    <property type="match status" value="1"/>
</dbReference>
<evidence type="ECO:0000313" key="4">
    <source>
        <dbReference type="EMBL" id="NKE72936.1"/>
    </source>
</evidence>
<dbReference type="Pfam" id="PF00011">
    <property type="entry name" value="HSP20"/>
    <property type="match status" value="1"/>
</dbReference>
<evidence type="ECO:0000313" key="5">
    <source>
        <dbReference type="Proteomes" id="UP000534783"/>
    </source>
</evidence>
<comment type="similarity">
    <text evidence="1 2">Belongs to the small heat shock protein (HSP20) family.</text>
</comment>
<comment type="caution">
    <text evidence="4">The sequence shown here is derived from an EMBL/GenBank/DDBJ whole genome shotgun (WGS) entry which is preliminary data.</text>
</comment>
<gene>
    <name evidence="4" type="ORF">MNODULE_19470</name>
</gene>
<organism evidence="4 5">
    <name type="scientific">Candidatus Manganitrophus noduliformans</name>
    <dbReference type="NCBI Taxonomy" id="2606439"/>
    <lineage>
        <taxon>Bacteria</taxon>
        <taxon>Pseudomonadati</taxon>
        <taxon>Nitrospirota</taxon>
        <taxon>Nitrospiria</taxon>
        <taxon>Candidatus Troglogloeales</taxon>
        <taxon>Candidatus Manganitrophaceae</taxon>
        <taxon>Candidatus Manganitrophus</taxon>
    </lineage>
</organism>
<dbReference type="Proteomes" id="UP000534783">
    <property type="component" value="Unassembled WGS sequence"/>
</dbReference>
<dbReference type="PANTHER" id="PTHR11527">
    <property type="entry name" value="HEAT-SHOCK PROTEIN 20 FAMILY MEMBER"/>
    <property type="match status" value="1"/>
</dbReference>
<keyword evidence="5" id="KW-1185">Reference proteome</keyword>
<dbReference type="SUPFAM" id="SSF49764">
    <property type="entry name" value="HSP20-like chaperones"/>
    <property type="match status" value="1"/>
</dbReference>